<evidence type="ECO:0000256" key="9">
    <source>
        <dbReference type="ARBA" id="ARBA00039033"/>
    </source>
</evidence>
<dbReference type="GO" id="GO:0004361">
    <property type="term" value="F:glutaryl-CoA dehydrogenase activity"/>
    <property type="evidence" value="ECO:0007669"/>
    <property type="project" value="UniProtKB-EC"/>
</dbReference>
<evidence type="ECO:0000259" key="13">
    <source>
        <dbReference type="Pfam" id="PF02770"/>
    </source>
</evidence>
<dbReference type="RefSeq" id="WP_076658141.1">
    <property type="nucleotide sequence ID" value="NZ_FTPR01000001.1"/>
</dbReference>
<dbReference type="Proteomes" id="UP000186997">
    <property type="component" value="Unassembled WGS sequence"/>
</dbReference>
<dbReference type="PROSITE" id="PS00072">
    <property type="entry name" value="ACYL_COA_DH_1"/>
    <property type="match status" value="1"/>
</dbReference>
<dbReference type="PANTHER" id="PTHR42807:SF1">
    <property type="entry name" value="GLUTARYL-COA DEHYDROGENASE, MITOCHONDRIAL"/>
    <property type="match status" value="1"/>
</dbReference>
<dbReference type="FunFam" id="2.40.110.10:FF:000008">
    <property type="entry name" value="Glutaryl-CoA dehydrogenase, mitochondrial"/>
    <property type="match status" value="1"/>
</dbReference>
<evidence type="ECO:0000256" key="5">
    <source>
        <dbReference type="ARBA" id="ARBA00022946"/>
    </source>
</evidence>
<feature type="domain" description="Acyl-CoA dehydrogenase/oxidase C-terminal" evidence="12">
    <location>
        <begin position="259"/>
        <end position="399"/>
    </location>
</feature>
<evidence type="ECO:0000256" key="8">
    <source>
        <dbReference type="ARBA" id="ARBA00037927"/>
    </source>
</evidence>
<dbReference type="EMBL" id="FTPR01000001">
    <property type="protein sequence ID" value="SIT76513.1"/>
    <property type="molecule type" value="Genomic_DNA"/>
</dbReference>
<reference evidence="16" key="1">
    <citation type="submission" date="2017-01" db="EMBL/GenBank/DDBJ databases">
        <authorList>
            <person name="Varghese N."/>
            <person name="Submissions S."/>
        </authorList>
    </citation>
    <scope>NUCLEOTIDE SEQUENCE [LARGE SCALE GENOMIC DNA]</scope>
    <source>
        <strain evidence="16">DSM 29591</strain>
    </source>
</reference>
<gene>
    <name evidence="15" type="ORF">SAMN05421665_0387</name>
</gene>
<dbReference type="InterPro" id="IPR006089">
    <property type="entry name" value="Acyl-CoA_DH_CS"/>
</dbReference>
<evidence type="ECO:0000256" key="3">
    <source>
        <dbReference type="ARBA" id="ARBA00022630"/>
    </source>
</evidence>
<evidence type="ECO:0000256" key="4">
    <source>
        <dbReference type="ARBA" id="ARBA00022827"/>
    </source>
</evidence>
<evidence type="ECO:0000256" key="6">
    <source>
        <dbReference type="ARBA" id="ARBA00023002"/>
    </source>
</evidence>
<dbReference type="Pfam" id="PF02770">
    <property type="entry name" value="Acyl-CoA_dh_M"/>
    <property type="match status" value="1"/>
</dbReference>
<dbReference type="SUPFAM" id="SSF47203">
    <property type="entry name" value="Acyl-CoA dehydrogenase C-terminal domain-like"/>
    <property type="match status" value="1"/>
</dbReference>
<dbReference type="GO" id="GO:0033539">
    <property type="term" value="P:fatty acid beta-oxidation using acyl-CoA dehydrogenase"/>
    <property type="evidence" value="ECO:0007669"/>
    <property type="project" value="TreeGrafter"/>
</dbReference>
<dbReference type="InterPro" id="IPR009075">
    <property type="entry name" value="AcylCo_DH/oxidase_C"/>
</dbReference>
<dbReference type="SUPFAM" id="SSF56645">
    <property type="entry name" value="Acyl-CoA dehydrogenase NM domain-like"/>
    <property type="match status" value="1"/>
</dbReference>
<feature type="domain" description="Acyl-CoA dehydrogenase/oxidase N-terminal" evidence="14">
    <location>
        <begin position="32"/>
        <end position="143"/>
    </location>
</feature>
<proteinExistence type="inferred from homology"/>
<comment type="catalytic activity">
    <reaction evidence="10">
        <text>glutaryl-CoA + oxidized [electron-transfer flavoprotein] + 2 H(+) = (2E)-butenoyl-CoA + reduced [electron-transfer flavoprotein] + CO2</text>
        <dbReference type="Rhea" id="RHEA:13389"/>
        <dbReference type="Rhea" id="RHEA-COMP:10685"/>
        <dbReference type="Rhea" id="RHEA-COMP:10686"/>
        <dbReference type="ChEBI" id="CHEBI:15378"/>
        <dbReference type="ChEBI" id="CHEBI:16526"/>
        <dbReference type="ChEBI" id="CHEBI:57332"/>
        <dbReference type="ChEBI" id="CHEBI:57378"/>
        <dbReference type="ChEBI" id="CHEBI:57692"/>
        <dbReference type="ChEBI" id="CHEBI:58307"/>
        <dbReference type="EC" id="1.3.8.6"/>
    </reaction>
</comment>
<keyword evidence="16" id="KW-1185">Reference proteome</keyword>
<dbReference type="InterPro" id="IPR006091">
    <property type="entry name" value="Acyl-CoA_Oxase/DH_mid-dom"/>
</dbReference>
<protein>
    <recommendedName>
        <fullName evidence="9">glutaryl-CoA dehydrogenase (ETF)</fullName>
        <ecNumber evidence="9">1.3.8.6</ecNumber>
    </recommendedName>
</protein>
<dbReference type="Pfam" id="PF00441">
    <property type="entry name" value="Acyl-CoA_dh_1"/>
    <property type="match status" value="1"/>
</dbReference>
<comment type="similarity">
    <text evidence="2 11">Belongs to the acyl-CoA dehydrogenase family.</text>
</comment>
<dbReference type="FunFam" id="1.20.140.10:FF:000006">
    <property type="entry name" value="Glutaryl-CoA dehydrogenase, mitochondrial"/>
    <property type="match status" value="1"/>
</dbReference>
<sequence>MNDSTPIKATGFGPDLGPFDWADPLRLEEQLTEDERMLRDAANEFAQNTLQPRVTAAYRDATVDPDIFAEMGGAGLLGLTIPEEYGGLGAGYVTYGLVAREVERVDSGYRSMMSVQSSLVMYPIHAYGSEEQRQKYLPGLAAGTLIGCFGLTEPDAGSDPAGMKTTAKKTADGYVISGSKMWISNAPIADVFVVWAKSEAHGGKIRGFVLEKGMKGLSAPKIGGKLSLRASVTGEIVMDNVAVGEEALLPGVQGLKGPFGCLNRARYGIAWGVMGAAEACWHAARQYGLDRKQFGKPLAQTQLFQKKLADMQTEITLGLQSALQLGRLMEAGKAAPEMISMMKRNNCGKALDVARASRDMHGGNGISEDFQIMRHMVNLETVNTYEGTHDVHALILGRAQTGLQAFF</sequence>
<evidence type="ECO:0000256" key="1">
    <source>
        <dbReference type="ARBA" id="ARBA00001974"/>
    </source>
</evidence>
<dbReference type="Pfam" id="PF02771">
    <property type="entry name" value="Acyl-CoA_dh_N"/>
    <property type="match status" value="1"/>
</dbReference>
<dbReference type="InterPro" id="IPR046373">
    <property type="entry name" value="Acyl-CoA_Oxase/DH_mid-dom_sf"/>
</dbReference>
<evidence type="ECO:0000256" key="7">
    <source>
        <dbReference type="ARBA" id="ARBA00037899"/>
    </source>
</evidence>
<feature type="domain" description="Acyl-CoA oxidase/dehydrogenase middle" evidence="13">
    <location>
        <begin position="148"/>
        <end position="241"/>
    </location>
</feature>
<dbReference type="EC" id="1.3.8.6" evidence="9"/>
<dbReference type="InterPro" id="IPR013786">
    <property type="entry name" value="AcylCoA_DH/ox_N"/>
</dbReference>
<keyword evidence="5" id="KW-0809">Transit peptide</keyword>
<dbReference type="AlphaFoldDB" id="A0A1R3WIS2"/>
<dbReference type="GO" id="GO:0050660">
    <property type="term" value="F:flavin adenine dinucleotide binding"/>
    <property type="evidence" value="ECO:0007669"/>
    <property type="project" value="InterPro"/>
</dbReference>
<dbReference type="STRING" id="287098.SAMN05421665_0387"/>
<evidence type="ECO:0000256" key="11">
    <source>
        <dbReference type="RuleBase" id="RU362125"/>
    </source>
</evidence>
<evidence type="ECO:0000256" key="10">
    <source>
        <dbReference type="ARBA" id="ARBA00049493"/>
    </source>
</evidence>
<dbReference type="Gene3D" id="1.20.140.10">
    <property type="entry name" value="Butyryl-CoA Dehydrogenase, subunit A, domain 3"/>
    <property type="match status" value="1"/>
</dbReference>
<dbReference type="Gene3D" id="2.40.110.10">
    <property type="entry name" value="Butyryl-CoA Dehydrogenase, subunit A, domain 2"/>
    <property type="match status" value="1"/>
</dbReference>
<evidence type="ECO:0000313" key="15">
    <source>
        <dbReference type="EMBL" id="SIT76513.1"/>
    </source>
</evidence>
<accession>A0A1R3WIS2</accession>
<dbReference type="InterPro" id="IPR052033">
    <property type="entry name" value="Glutaryl-CoA_DH_mitochondrial"/>
</dbReference>
<evidence type="ECO:0000256" key="2">
    <source>
        <dbReference type="ARBA" id="ARBA00009347"/>
    </source>
</evidence>
<keyword evidence="6 11" id="KW-0560">Oxidoreductase</keyword>
<dbReference type="GO" id="GO:0000062">
    <property type="term" value="F:fatty-acyl-CoA binding"/>
    <property type="evidence" value="ECO:0007669"/>
    <property type="project" value="TreeGrafter"/>
</dbReference>
<keyword evidence="4 11" id="KW-0274">FAD</keyword>
<dbReference type="CDD" id="cd01151">
    <property type="entry name" value="GCD"/>
    <property type="match status" value="1"/>
</dbReference>
<evidence type="ECO:0000259" key="12">
    <source>
        <dbReference type="Pfam" id="PF00441"/>
    </source>
</evidence>
<organism evidence="15 16">
    <name type="scientific">Yoonia rosea</name>
    <dbReference type="NCBI Taxonomy" id="287098"/>
    <lineage>
        <taxon>Bacteria</taxon>
        <taxon>Pseudomonadati</taxon>
        <taxon>Pseudomonadota</taxon>
        <taxon>Alphaproteobacteria</taxon>
        <taxon>Rhodobacterales</taxon>
        <taxon>Paracoccaceae</taxon>
        <taxon>Yoonia</taxon>
    </lineage>
</organism>
<evidence type="ECO:0000313" key="16">
    <source>
        <dbReference type="Proteomes" id="UP000186997"/>
    </source>
</evidence>
<comment type="pathway">
    <text evidence="7">Amino-acid metabolism; lysine degradation.</text>
</comment>
<keyword evidence="3 11" id="KW-0285">Flavoprotein</keyword>
<dbReference type="InterPro" id="IPR036250">
    <property type="entry name" value="AcylCo_DH-like_C"/>
</dbReference>
<dbReference type="GO" id="GO:0046949">
    <property type="term" value="P:fatty-acyl-CoA biosynthetic process"/>
    <property type="evidence" value="ECO:0007669"/>
    <property type="project" value="TreeGrafter"/>
</dbReference>
<dbReference type="PROSITE" id="PS00073">
    <property type="entry name" value="ACYL_COA_DH_2"/>
    <property type="match status" value="1"/>
</dbReference>
<dbReference type="PANTHER" id="PTHR42807">
    <property type="entry name" value="GLUTARYL-COA DEHYDROGENASE, MITOCHONDRIAL"/>
    <property type="match status" value="1"/>
</dbReference>
<evidence type="ECO:0000259" key="14">
    <source>
        <dbReference type="Pfam" id="PF02771"/>
    </source>
</evidence>
<comment type="pathway">
    <text evidence="8">Amino-acid metabolism; tryptophan metabolism.</text>
</comment>
<dbReference type="InterPro" id="IPR037069">
    <property type="entry name" value="AcylCoA_DH/ox_N_sf"/>
</dbReference>
<comment type="cofactor">
    <cofactor evidence="1 11">
        <name>FAD</name>
        <dbReference type="ChEBI" id="CHEBI:57692"/>
    </cofactor>
</comment>
<dbReference type="FunFam" id="1.10.540.10:FF:000003">
    <property type="entry name" value="glutaryl-CoA dehydrogenase, mitochondrial"/>
    <property type="match status" value="1"/>
</dbReference>
<dbReference type="OrthoDB" id="9775090at2"/>
<dbReference type="Gene3D" id="1.10.540.10">
    <property type="entry name" value="Acyl-CoA dehydrogenase/oxidase, N-terminal domain"/>
    <property type="match status" value="1"/>
</dbReference>
<name>A0A1R3WIS2_9RHOB</name>
<dbReference type="InterPro" id="IPR009100">
    <property type="entry name" value="AcylCoA_DH/oxidase_NM_dom_sf"/>
</dbReference>